<dbReference type="Gene3D" id="1.10.287.130">
    <property type="match status" value="1"/>
</dbReference>
<evidence type="ECO:0000256" key="10">
    <source>
        <dbReference type="SAM" id="Coils"/>
    </source>
</evidence>
<protein>
    <recommendedName>
        <fullName evidence="3">histidine kinase</fullName>
        <ecNumber evidence="3">2.7.13.3</ecNumber>
    </recommendedName>
</protein>
<keyword evidence="11" id="KW-1133">Transmembrane helix</keyword>
<dbReference type="PRINTS" id="PR00344">
    <property type="entry name" value="BCTRLSENSOR"/>
</dbReference>
<feature type="coiled-coil region" evidence="10">
    <location>
        <begin position="274"/>
        <end position="319"/>
    </location>
</feature>
<dbReference type="GO" id="GO:0005524">
    <property type="term" value="F:ATP binding"/>
    <property type="evidence" value="ECO:0007669"/>
    <property type="project" value="UniProtKB-KW"/>
</dbReference>
<keyword evidence="5" id="KW-0808">Transferase</keyword>
<evidence type="ECO:0000256" key="1">
    <source>
        <dbReference type="ARBA" id="ARBA00000085"/>
    </source>
</evidence>
<evidence type="ECO:0000313" key="14">
    <source>
        <dbReference type="EMBL" id="HGY55224.1"/>
    </source>
</evidence>
<feature type="domain" description="Histidine kinase" evidence="12">
    <location>
        <begin position="328"/>
        <end position="546"/>
    </location>
</feature>
<accession>A0A7V4U1J4</accession>
<dbReference type="Pfam" id="PF00512">
    <property type="entry name" value="HisKA"/>
    <property type="match status" value="1"/>
</dbReference>
<evidence type="ECO:0000256" key="5">
    <source>
        <dbReference type="ARBA" id="ARBA00022679"/>
    </source>
</evidence>
<gene>
    <name evidence="14" type="ORF">ENK44_05975</name>
</gene>
<dbReference type="CDD" id="cd00082">
    <property type="entry name" value="HisKA"/>
    <property type="match status" value="1"/>
</dbReference>
<evidence type="ECO:0000256" key="8">
    <source>
        <dbReference type="ARBA" id="ARBA00022840"/>
    </source>
</evidence>
<feature type="domain" description="HAMP" evidence="13">
    <location>
        <begin position="239"/>
        <end position="286"/>
    </location>
</feature>
<dbReference type="AlphaFoldDB" id="A0A7V4U1J4"/>
<evidence type="ECO:0000256" key="2">
    <source>
        <dbReference type="ARBA" id="ARBA00004370"/>
    </source>
</evidence>
<dbReference type="Pfam" id="PF02518">
    <property type="entry name" value="HATPase_c"/>
    <property type="match status" value="1"/>
</dbReference>
<evidence type="ECO:0000256" key="6">
    <source>
        <dbReference type="ARBA" id="ARBA00022741"/>
    </source>
</evidence>
<dbReference type="PANTHER" id="PTHR43065:SF46">
    <property type="entry name" value="C4-DICARBOXYLATE TRANSPORT SENSOR PROTEIN DCTB"/>
    <property type="match status" value="1"/>
</dbReference>
<evidence type="ECO:0000256" key="4">
    <source>
        <dbReference type="ARBA" id="ARBA00022553"/>
    </source>
</evidence>
<proteinExistence type="predicted"/>
<dbReference type="PROSITE" id="PS50109">
    <property type="entry name" value="HIS_KIN"/>
    <property type="match status" value="1"/>
</dbReference>
<keyword evidence="8" id="KW-0067">ATP-binding</keyword>
<keyword evidence="11" id="KW-0812">Transmembrane</keyword>
<keyword evidence="11" id="KW-0472">Membrane</keyword>
<dbReference type="InterPro" id="IPR004358">
    <property type="entry name" value="Sig_transdc_His_kin-like_C"/>
</dbReference>
<evidence type="ECO:0000256" key="3">
    <source>
        <dbReference type="ARBA" id="ARBA00012438"/>
    </source>
</evidence>
<dbReference type="InterPro" id="IPR003594">
    <property type="entry name" value="HATPase_dom"/>
</dbReference>
<dbReference type="SMART" id="SM00388">
    <property type="entry name" value="HisKA"/>
    <property type="match status" value="1"/>
</dbReference>
<dbReference type="SMART" id="SM00304">
    <property type="entry name" value="HAMP"/>
    <property type="match status" value="1"/>
</dbReference>
<comment type="subcellular location">
    <subcellularLocation>
        <location evidence="2">Membrane</location>
    </subcellularLocation>
</comment>
<dbReference type="EMBL" id="DRQG01000054">
    <property type="protein sequence ID" value="HGY55224.1"/>
    <property type="molecule type" value="Genomic_DNA"/>
</dbReference>
<comment type="caution">
    <text evidence="14">The sequence shown here is derived from an EMBL/GenBank/DDBJ whole genome shotgun (WGS) entry which is preliminary data.</text>
</comment>
<dbReference type="GO" id="GO:0016020">
    <property type="term" value="C:membrane"/>
    <property type="evidence" value="ECO:0007669"/>
    <property type="project" value="UniProtKB-SubCell"/>
</dbReference>
<dbReference type="InterPro" id="IPR005467">
    <property type="entry name" value="His_kinase_dom"/>
</dbReference>
<evidence type="ECO:0000256" key="7">
    <source>
        <dbReference type="ARBA" id="ARBA00022777"/>
    </source>
</evidence>
<dbReference type="SUPFAM" id="SSF158472">
    <property type="entry name" value="HAMP domain-like"/>
    <property type="match status" value="1"/>
</dbReference>
<dbReference type="SUPFAM" id="SSF47384">
    <property type="entry name" value="Homodimeric domain of signal transducing histidine kinase"/>
    <property type="match status" value="1"/>
</dbReference>
<sequence>MINLVHYVKNDHNLLRIMRILKLLSFKIFVLIFAILALSSVGITYFQTQSQAEHYNDMLTLCAIRTSNIIRASTRYAMLLNRREDTVNIIQTIGKQHGIERIRIYNKRGEIIFSTDTSEVNQTIDMTIPECAACHGPEGEILQIKQPDQLKRIITRPDGSRELGFITPIPNEQSCYTADCHIHTRNDKILGVLDVSLSMKDTDAILDQEKTIMFRYNIAVTLSLALIVGLVIWVGVHVPITKFLIGTREISSGNLNYTIDIKRNDEIGVFAESFNKMTEDLRKAKKEITEWSSELEKRVEEKTEELKKTQERILQIEKMASLGKLSATVAHELNNPMAGILTYSKLIQRKLQNKDLQPEEKDTILKQLKMIESESDRCGKIIKDLLLFSKKQRIEIKPNSLNDIVKMSLQLVSHHLELNNIEVRKELQPNLPQVNVDENQIKQMLLALIVNAVEAMDENGVLTISTIYKASEKKVYLSVKDNGRGIPEEVMPHIFEPFFTTKNAVKGFGLGLSVVYGIVENHRGEIKVDSRPNEGTTFTIKLPINLEVNKDLQI</sequence>
<keyword evidence="6" id="KW-0547">Nucleotide-binding</keyword>
<keyword evidence="9" id="KW-0902">Two-component regulatory system</keyword>
<feature type="transmembrane region" description="Helical" evidence="11">
    <location>
        <begin position="216"/>
        <end position="236"/>
    </location>
</feature>
<dbReference type="CDD" id="cd06225">
    <property type="entry name" value="HAMP"/>
    <property type="match status" value="1"/>
</dbReference>
<dbReference type="SMART" id="SM00387">
    <property type="entry name" value="HATPase_c"/>
    <property type="match status" value="1"/>
</dbReference>
<organism evidence="14">
    <name type="scientific">Caldithrix abyssi</name>
    <dbReference type="NCBI Taxonomy" id="187145"/>
    <lineage>
        <taxon>Bacteria</taxon>
        <taxon>Pseudomonadati</taxon>
        <taxon>Calditrichota</taxon>
        <taxon>Calditrichia</taxon>
        <taxon>Calditrichales</taxon>
        <taxon>Calditrichaceae</taxon>
        <taxon>Caldithrix</taxon>
    </lineage>
</organism>
<dbReference type="PROSITE" id="PS50885">
    <property type="entry name" value="HAMP"/>
    <property type="match status" value="1"/>
</dbReference>
<keyword evidence="4" id="KW-0597">Phosphoprotein</keyword>
<keyword evidence="10" id="KW-0175">Coiled coil</keyword>
<dbReference type="Proteomes" id="UP000885779">
    <property type="component" value="Unassembled WGS sequence"/>
</dbReference>
<evidence type="ECO:0000256" key="11">
    <source>
        <dbReference type="SAM" id="Phobius"/>
    </source>
</evidence>
<comment type="catalytic activity">
    <reaction evidence="1">
        <text>ATP + protein L-histidine = ADP + protein N-phospho-L-histidine.</text>
        <dbReference type="EC" id="2.7.13.3"/>
    </reaction>
</comment>
<keyword evidence="7" id="KW-0418">Kinase</keyword>
<dbReference type="GO" id="GO:0000155">
    <property type="term" value="F:phosphorelay sensor kinase activity"/>
    <property type="evidence" value="ECO:0007669"/>
    <property type="project" value="InterPro"/>
</dbReference>
<dbReference type="InterPro" id="IPR036097">
    <property type="entry name" value="HisK_dim/P_sf"/>
</dbReference>
<dbReference type="InterPro" id="IPR003660">
    <property type="entry name" value="HAMP_dom"/>
</dbReference>
<dbReference type="SUPFAM" id="SSF55874">
    <property type="entry name" value="ATPase domain of HSP90 chaperone/DNA topoisomerase II/histidine kinase"/>
    <property type="match status" value="1"/>
</dbReference>
<dbReference type="PANTHER" id="PTHR43065">
    <property type="entry name" value="SENSOR HISTIDINE KINASE"/>
    <property type="match status" value="1"/>
</dbReference>
<reference evidence="14" key="1">
    <citation type="journal article" date="2020" name="mSystems">
        <title>Genome- and Community-Level Interaction Insights into Carbon Utilization and Element Cycling Functions of Hydrothermarchaeota in Hydrothermal Sediment.</title>
        <authorList>
            <person name="Zhou Z."/>
            <person name="Liu Y."/>
            <person name="Xu W."/>
            <person name="Pan J."/>
            <person name="Luo Z.H."/>
            <person name="Li M."/>
        </authorList>
    </citation>
    <scope>NUCLEOTIDE SEQUENCE [LARGE SCALE GENOMIC DNA]</scope>
    <source>
        <strain evidence="14">HyVt-577</strain>
    </source>
</reference>
<dbReference type="InterPro" id="IPR036890">
    <property type="entry name" value="HATPase_C_sf"/>
</dbReference>
<dbReference type="Gene3D" id="3.30.565.10">
    <property type="entry name" value="Histidine kinase-like ATPase, C-terminal domain"/>
    <property type="match status" value="1"/>
</dbReference>
<evidence type="ECO:0000259" key="12">
    <source>
        <dbReference type="PROSITE" id="PS50109"/>
    </source>
</evidence>
<name>A0A7V4U1J4_CALAY</name>
<evidence type="ECO:0000256" key="9">
    <source>
        <dbReference type="ARBA" id="ARBA00023012"/>
    </source>
</evidence>
<dbReference type="Gene3D" id="6.10.340.10">
    <property type="match status" value="1"/>
</dbReference>
<dbReference type="EC" id="2.7.13.3" evidence="3"/>
<dbReference type="Pfam" id="PF00672">
    <property type="entry name" value="HAMP"/>
    <property type="match status" value="1"/>
</dbReference>
<dbReference type="InterPro" id="IPR003661">
    <property type="entry name" value="HisK_dim/P_dom"/>
</dbReference>
<evidence type="ECO:0000259" key="13">
    <source>
        <dbReference type="PROSITE" id="PS50885"/>
    </source>
</evidence>
<dbReference type="Gene3D" id="3.30.450.290">
    <property type="match status" value="1"/>
</dbReference>
<feature type="transmembrane region" description="Helical" evidence="11">
    <location>
        <begin position="20"/>
        <end position="46"/>
    </location>
</feature>